<sequence length="97" mass="11076">MHLHRSRLHCPFIFSISISISIASPHLQYRSRPLLLEANRLLVGLSRAPLLPSSSSSSFYSFFASTGFFRAYLRVEIGDSIEIEDFEEFQVGYSMRS</sequence>
<comment type="caution">
    <text evidence="1">The sequence shown here is derived from an EMBL/GenBank/DDBJ whole genome shotgun (WGS) entry which is preliminary data.</text>
</comment>
<dbReference type="EMBL" id="JBBNAG010000012">
    <property type="protein sequence ID" value="KAK9088107.1"/>
    <property type="molecule type" value="Genomic_DNA"/>
</dbReference>
<protein>
    <submittedName>
        <fullName evidence="1">Uncharacterized protein</fullName>
    </submittedName>
</protein>
<organism evidence="1 2">
    <name type="scientific">Stephania cephalantha</name>
    <dbReference type="NCBI Taxonomy" id="152367"/>
    <lineage>
        <taxon>Eukaryota</taxon>
        <taxon>Viridiplantae</taxon>
        <taxon>Streptophyta</taxon>
        <taxon>Embryophyta</taxon>
        <taxon>Tracheophyta</taxon>
        <taxon>Spermatophyta</taxon>
        <taxon>Magnoliopsida</taxon>
        <taxon>Ranunculales</taxon>
        <taxon>Menispermaceae</taxon>
        <taxon>Menispermoideae</taxon>
        <taxon>Cissampelideae</taxon>
        <taxon>Stephania</taxon>
    </lineage>
</organism>
<accession>A0AAP0HKJ8</accession>
<name>A0AAP0HKJ8_9MAGN</name>
<evidence type="ECO:0000313" key="1">
    <source>
        <dbReference type="EMBL" id="KAK9088107.1"/>
    </source>
</evidence>
<proteinExistence type="predicted"/>
<dbReference type="AlphaFoldDB" id="A0AAP0HKJ8"/>
<keyword evidence="2" id="KW-1185">Reference proteome</keyword>
<dbReference type="Proteomes" id="UP001419268">
    <property type="component" value="Unassembled WGS sequence"/>
</dbReference>
<gene>
    <name evidence="1" type="ORF">Scep_027189</name>
</gene>
<evidence type="ECO:0000313" key="2">
    <source>
        <dbReference type="Proteomes" id="UP001419268"/>
    </source>
</evidence>
<reference evidence="1 2" key="1">
    <citation type="submission" date="2024-01" db="EMBL/GenBank/DDBJ databases">
        <title>Genome assemblies of Stephania.</title>
        <authorList>
            <person name="Yang L."/>
        </authorList>
    </citation>
    <scope>NUCLEOTIDE SEQUENCE [LARGE SCALE GENOMIC DNA]</scope>
    <source>
        <strain evidence="1">JXDWG</strain>
        <tissue evidence="1">Leaf</tissue>
    </source>
</reference>